<accession>A0ACC2IQ05</accession>
<evidence type="ECO:0000313" key="2">
    <source>
        <dbReference type="Proteomes" id="UP001153331"/>
    </source>
</evidence>
<sequence>MTRFGFPPLASGPPSRRNWYKELLDDPACDGNATRVQEAYETHREGWREKQIELFVNSSANPVTPDQALIKHLSRQTRLASEQRLEPKDDTDAQEMNCCVIWARPPSAVLKTIQTIQEELRHLIGDNLYLIPLKDLHLSVIELSHRHTVSQLRSVAAELGESRIQDMLDLVSTLGVKPELVAPTISFDKMGIALNYLPSDTHAYTYHHLRSDMYALALESKITGIDCCYTAPSAHITIGRFIDNKFFETAEARTEFVERVKSFNAAQKEGDHAWVVGESQGLELQLGYLKFGRESSKADLVGKFYAFPLDGSWVTETNLSNAEISDRFTDEHNEGTGSAHIWGNPGGPVPWERDDSNLFTIHYCFMRDYDREYIRGTLEAAIREWWYWVGQAGPASGHGVVLKETVDQYGNPEYCMDGTQEDKWNKKVPYDTLPIQYTSEQQGSCSSTIGLQRTSPPTHWNMRLSIDAPHLFQDTMHVLGHVFGMAHEHQRIDRDKYIQVRYRNLRDHRSCFQKAQIKEPSITEDQLCLDYKRSAHYGCGCREYIKGVTSNGEEVKAASKDFDYESIMMYNTADNAKEACNSIDLEQCPLVRFKDPEHHNKGVMRIQNQRAAVSYMDYLWLRSTYPWKEPPK</sequence>
<keyword evidence="2" id="KW-1185">Reference proteome</keyword>
<gene>
    <name evidence="1" type="ORF">OPT61_g1526</name>
</gene>
<organism evidence="1 2">
    <name type="scientific">Boeremia exigua</name>
    <dbReference type="NCBI Taxonomy" id="749465"/>
    <lineage>
        <taxon>Eukaryota</taxon>
        <taxon>Fungi</taxon>
        <taxon>Dikarya</taxon>
        <taxon>Ascomycota</taxon>
        <taxon>Pezizomycotina</taxon>
        <taxon>Dothideomycetes</taxon>
        <taxon>Pleosporomycetidae</taxon>
        <taxon>Pleosporales</taxon>
        <taxon>Pleosporineae</taxon>
        <taxon>Didymellaceae</taxon>
        <taxon>Boeremia</taxon>
    </lineage>
</organism>
<reference evidence="1" key="1">
    <citation type="submission" date="2022-11" db="EMBL/GenBank/DDBJ databases">
        <title>Genome Sequence of Boeremia exigua.</title>
        <authorList>
            <person name="Buettner E."/>
        </authorList>
    </citation>
    <scope>NUCLEOTIDE SEQUENCE</scope>
    <source>
        <strain evidence="1">CU02</strain>
    </source>
</reference>
<comment type="caution">
    <text evidence="1">The sequence shown here is derived from an EMBL/GenBank/DDBJ whole genome shotgun (WGS) entry which is preliminary data.</text>
</comment>
<dbReference type="Proteomes" id="UP001153331">
    <property type="component" value="Unassembled WGS sequence"/>
</dbReference>
<evidence type="ECO:0000313" key="1">
    <source>
        <dbReference type="EMBL" id="KAJ8117232.1"/>
    </source>
</evidence>
<name>A0ACC2IQ05_9PLEO</name>
<protein>
    <submittedName>
        <fullName evidence="1">Uncharacterized protein</fullName>
    </submittedName>
</protein>
<dbReference type="EMBL" id="JAPHNI010000061">
    <property type="protein sequence ID" value="KAJ8117232.1"/>
    <property type="molecule type" value="Genomic_DNA"/>
</dbReference>
<proteinExistence type="predicted"/>